<evidence type="ECO:0000313" key="3">
    <source>
        <dbReference type="Proteomes" id="UP001595764"/>
    </source>
</evidence>
<dbReference type="SUPFAM" id="SSF140459">
    <property type="entry name" value="PE/PPE dimer-like"/>
    <property type="match status" value="1"/>
</dbReference>
<evidence type="ECO:0000256" key="1">
    <source>
        <dbReference type="SAM" id="MobiDB-lite"/>
    </source>
</evidence>
<dbReference type="Gene3D" id="1.20.1260.20">
    <property type="entry name" value="PPE superfamily"/>
    <property type="match status" value="1"/>
</dbReference>
<proteinExistence type="predicted"/>
<protein>
    <recommendedName>
        <fullName evidence="4">PPE family protein</fullName>
    </recommendedName>
</protein>
<dbReference type="RefSeq" id="WP_377869669.1">
    <property type="nucleotide sequence ID" value="NZ_JBHMAY010000013.1"/>
</dbReference>
<gene>
    <name evidence="2" type="ORF">ACFORO_36815</name>
</gene>
<name>A0ABV7QU04_9PSEU</name>
<dbReference type="InterPro" id="IPR038332">
    <property type="entry name" value="PPE_sf"/>
</dbReference>
<feature type="compositionally biased region" description="Basic and acidic residues" evidence="1">
    <location>
        <begin position="398"/>
        <end position="408"/>
    </location>
</feature>
<reference evidence="3" key="1">
    <citation type="journal article" date="2019" name="Int. J. Syst. Evol. Microbiol.">
        <title>The Global Catalogue of Microorganisms (GCM) 10K type strain sequencing project: providing services to taxonomists for standard genome sequencing and annotation.</title>
        <authorList>
            <consortium name="The Broad Institute Genomics Platform"/>
            <consortium name="The Broad Institute Genome Sequencing Center for Infectious Disease"/>
            <person name="Wu L."/>
            <person name="Ma J."/>
        </authorList>
    </citation>
    <scope>NUCLEOTIDE SEQUENCE [LARGE SCALE GENOMIC DNA]</scope>
    <source>
        <strain evidence="3">CGMCC 4.7682</strain>
    </source>
</reference>
<sequence>MGFFEMIDDAGHWIGDRVDDLGKFASTLWHGDSGPEALPAPELVQKILTGPGTASWHGGAEQAKALSSQHNEASDLLSRVSTGLESAWTGRGADAAKARIRRFAETTTVSAAIYDANGFNLTDIAHGFDAMKSSLEQMPPVPPHLNFFDRISPWETNTEREISDYNALAQHNVDRYQAYVQHSGANGQNLQTDYGRLDSFDGQDIATGPDPGQAPPEKHPGTGPRHKGAGAPPDESPPSPGTPSPAHSSDGAPRPDVTREPDQMARPRTASQLGSSDIQTETSGWAPPSSHSTETRHWGLPSAMPDSTGPSSGSATWSSIPVQGGRGNASNIGGYVAGRADGEGNRAGEPRGRTGGSPRPGIGSGTGTREEARPGNTTPRGTPGSRGAPGAGGVNPTRGKDKDQDSQEHHRKYGLDTDAAFSLVDDDGERTVDPRTGLPPTPPTIGG</sequence>
<feature type="region of interest" description="Disordered" evidence="1">
    <location>
        <begin position="187"/>
        <end position="447"/>
    </location>
</feature>
<feature type="compositionally biased region" description="Basic and acidic residues" evidence="1">
    <location>
        <begin position="256"/>
        <end position="265"/>
    </location>
</feature>
<keyword evidence="3" id="KW-1185">Reference proteome</keyword>
<comment type="caution">
    <text evidence="2">The sequence shown here is derived from an EMBL/GenBank/DDBJ whole genome shotgun (WGS) entry which is preliminary data.</text>
</comment>
<feature type="compositionally biased region" description="Polar residues" evidence="1">
    <location>
        <begin position="308"/>
        <end position="321"/>
    </location>
</feature>
<dbReference type="Proteomes" id="UP001595764">
    <property type="component" value="Unassembled WGS sequence"/>
</dbReference>
<feature type="compositionally biased region" description="Pro residues" evidence="1">
    <location>
        <begin position="437"/>
        <end position="447"/>
    </location>
</feature>
<accession>A0ABV7QU04</accession>
<evidence type="ECO:0008006" key="4">
    <source>
        <dbReference type="Google" id="ProtNLM"/>
    </source>
</evidence>
<feature type="compositionally biased region" description="Polar residues" evidence="1">
    <location>
        <begin position="269"/>
        <end position="283"/>
    </location>
</feature>
<evidence type="ECO:0000313" key="2">
    <source>
        <dbReference type="EMBL" id="MFC3515773.1"/>
    </source>
</evidence>
<dbReference type="EMBL" id="JBHRWI010000055">
    <property type="protein sequence ID" value="MFC3515773.1"/>
    <property type="molecule type" value="Genomic_DNA"/>
</dbReference>
<feature type="compositionally biased region" description="Basic and acidic residues" evidence="1">
    <location>
        <begin position="340"/>
        <end position="352"/>
    </location>
</feature>
<organism evidence="2 3">
    <name type="scientific">Amycolatopsis halotolerans</name>
    <dbReference type="NCBI Taxonomy" id="330083"/>
    <lineage>
        <taxon>Bacteria</taxon>
        <taxon>Bacillati</taxon>
        <taxon>Actinomycetota</taxon>
        <taxon>Actinomycetes</taxon>
        <taxon>Pseudonocardiales</taxon>
        <taxon>Pseudonocardiaceae</taxon>
        <taxon>Amycolatopsis</taxon>
    </lineage>
</organism>
<feature type="compositionally biased region" description="Pro residues" evidence="1">
    <location>
        <begin position="234"/>
        <end position="243"/>
    </location>
</feature>